<organism evidence="2 3">
    <name type="scientific">Nelumbo nucifera</name>
    <name type="common">Sacred lotus</name>
    <dbReference type="NCBI Taxonomy" id="4432"/>
    <lineage>
        <taxon>Eukaryota</taxon>
        <taxon>Viridiplantae</taxon>
        <taxon>Streptophyta</taxon>
        <taxon>Embryophyta</taxon>
        <taxon>Tracheophyta</taxon>
        <taxon>Spermatophyta</taxon>
        <taxon>Magnoliopsida</taxon>
        <taxon>Proteales</taxon>
        <taxon>Nelumbonaceae</taxon>
        <taxon>Nelumbo</taxon>
    </lineage>
</organism>
<protein>
    <submittedName>
        <fullName evidence="2">Uncharacterized protein</fullName>
    </submittedName>
</protein>
<comment type="caution">
    <text evidence="2">The sequence shown here is derived from an EMBL/GenBank/DDBJ whole genome shotgun (WGS) entry which is preliminary data.</text>
</comment>
<accession>A0A822YA71</accession>
<evidence type="ECO:0000256" key="1">
    <source>
        <dbReference type="SAM" id="MobiDB-lite"/>
    </source>
</evidence>
<keyword evidence="3" id="KW-1185">Reference proteome</keyword>
<proteinExistence type="predicted"/>
<evidence type="ECO:0000313" key="2">
    <source>
        <dbReference type="EMBL" id="DAD29307.1"/>
    </source>
</evidence>
<sequence length="60" mass="6691">MREGDFEQNTAASESCSGGSRKTEAMEEEEEEEKEEEEEEEGESGRKWEIGSGFAAAAIW</sequence>
<feature type="region of interest" description="Disordered" evidence="1">
    <location>
        <begin position="1"/>
        <end position="60"/>
    </location>
</feature>
<dbReference type="EMBL" id="DUZY01000002">
    <property type="protein sequence ID" value="DAD29307.1"/>
    <property type="molecule type" value="Genomic_DNA"/>
</dbReference>
<feature type="compositionally biased region" description="Acidic residues" evidence="1">
    <location>
        <begin position="26"/>
        <end position="42"/>
    </location>
</feature>
<name>A0A822YA71_NELNU</name>
<evidence type="ECO:0000313" key="3">
    <source>
        <dbReference type="Proteomes" id="UP000607653"/>
    </source>
</evidence>
<feature type="compositionally biased region" description="Polar residues" evidence="1">
    <location>
        <begin position="7"/>
        <end position="20"/>
    </location>
</feature>
<gene>
    <name evidence="2" type="ORF">HUJ06_030775</name>
</gene>
<dbReference type="Proteomes" id="UP000607653">
    <property type="component" value="Unassembled WGS sequence"/>
</dbReference>
<reference evidence="2 3" key="1">
    <citation type="journal article" date="2020" name="Mol. Biol. Evol.">
        <title>Distinct Expression and Methylation Patterns for Genes with Different Fates following a Single Whole-Genome Duplication in Flowering Plants.</title>
        <authorList>
            <person name="Shi T."/>
            <person name="Rahmani R.S."/>
            <person name="Gugger P.F."/>
            <person name="Wang M."/>
            <person name="Li H."/>
            <person name="Zhang Y."/>
            <person name="Li Z."/>
            <person name="Wang Q."/>
            <person name="Van de Peer Y."/>
            <person name="Marchal K."/>
            <person name="Chen J."/>
        </authorList>
    </citation>
    <scope>NUCLEOTIDE SEQUENCE [LARGE SCALE GENOMIC DNA]</scope>
    <source>
        <tissue evidence="2">Leaf</tissue>
    </source>
</reference>
<dbReference type="AlphaFoldDB" id="A0A822YA71"/>